<reference evidence="1 2" key="1">
    <citation type="journal article" date="2014" name="Int. J. Syst. Evol. Microbiol.">
        <title>Listeria floridensis sp. nov., Listeria aquatica sp. nov., Listeria cornellensis sp. nov., Listeria riparia sp. nov. and Listeria grandensis sp. nov., from agricultural and natural environments.</title>
        <authorList>
            <person name="den Bakker H.C."/>
            <person name="Warchocki S."/>
            <person name="Wright E.M."/>
            <person name="Allred A.F."/>
            <person name="Ahlstrom C."/>
            <person name="Manuel C.S."/>
            <person name="Stasiewicz M.J."/>
            <person name="Burrell A."/>
            <person name="Roof S."/>
            <person name="Strawn L."/>
            <person name="Fortes E.D."/>
            <person name="Nightingale K.K."/>
            <person name="Kephart D."/>
            <person name="Wiedmann M."/>
        </authorList>
    </citation>
    <scope>NUCLEOTIDE SEQUENCE [LARGE SCALE GENOMIC DNA]</scope>
    <source>
        <strain evidence="1 2">FSL S10-1187</strain>
    </source>
</reference>
<dbReference type="EMBL" id="AODF01000001">
    <property type="protein sequence ID" value="EUJ33672.1"/>
    <property type="molecule type" value="Genomic_DNA"/>
</dbReference>
<gene>
    <name evidence="1" type="ORF">MFLO_00440</name>
</gene>
<proteinExistence type="predicted"/>
<protein>
    <submittedName>
        <fullName evidence="1">Uncharacterized protein</fullName>
    </submittedName>
</protein>
<evidence type="ECO:0000313" key="2">
    <source>
        <dbReference type="Proteomes" id="UP000019249"/>
    </source>
</evidence>
<comment type="caution">
    <text evidence="1">The sequence shown here is derived from an EMBL/GenBank/DDBJ whole genome shotgun (WGS) entry which is preliminary data.</text>
</comment>
<sequence>MRKGDKKQEPLTTQTDIKQLERLFLELKELLDEQASIDGFKTLVLIERKLDEYRLQQTLSGQEAENCYAAKLESTYKNS</sequence>
<accession>A0ABN0RIC0</accession>
<dbReference type="RefSeq" id="WP_051993340.1">
    <property type="nucleotide sequence ID" value="NZ_AODF01000001.1"/>
</dbReference>
<dbReference type="Proteomes" id="UP000019249">
    <property type="component" value="Unassembled WGS sequence"/>
</dbReference>
<evidence type="ECO:0000313" key="1">
    <source>
        <dbReference type="EMBL" id="EUJ33672.1"/>
    </source>
</evidence>
<organism evidence="1 2">
    <name type="scientific">Listeria floridensis FSL S10-1187</name>
    <dbReference type="NCBI Taxonomy" id="1265817"/>
    <lineage>
        <taxon>Bacteria</taxon>
        <taxon>Bacillati</taxon>
        <taxon>Bacillota</taxon>
        <taxon>Bacilli</taxon>
        <taxon>Bacillales</taxon>
        <taxon>Listeriaceae</taxon>
        <taxon>Listeria</taxon>
    </lineage>
</organism>
<keyword evidence="2" id="KW-1185">Reference proteome</keyword>
<name>A0ABN0RIC0_9LIST</name>